<name>A0A086TJ21_9FUNG</name>
<dbReference type="OrthoDB" id="2439206at2759"/>
<evidence type="ECO:0000313" key="2">
    <source>
        <dbReference type="Proteomes" id="UP000243308"/>
    </source>
</evidence>
<sequence>MAREEERPALRDSMDDAMEAFDANVLRTQEIVQRLKKTLAKLTGTPPSTAAATVFASSTSSFISADISQRTSMNPNLNNKKHSALAQLGHKIIPVFAGTETIDFDRVHFKEATGTSGPPTLNLTDLFKGTTRADFDHQLVEEVMKFLRKYKDHYKSYLTDNFDEASWRFMHRALAPSQMDEVFSAQLKHVPETNRSFTKVESIVWDIFRLSDLTGAVLQKLFTLKSEPNEGPGTFVFRVEALIQGAKAEEMQCHFLNDAIYRALPAQGRMALKTKFPDFSNVKYSEILTFISQAPNILSGEREKKDEWAMQKWAKHLLTQKALTLQGSMLRVGIREGYIIGFETCQL</sequence>
<dbReference type="EMBL" id="KN042434">
    <property type="protein sequence ID" value="KFH61948.1"/>
    <property type="molecule type" value="Genomic_DNA"/>
</dbReference>
<dbReference type="Proteomes" id="UP000243308">
    <property type="component" value="Unassembled WGS sequence"/>
</dbReference>
<dbReference type="AlphaFoldDB" id="A0A086TJ21"/>
<reference evidence="1 2" key="1">
    <citation type="submission" date="2011-02" db="EMBL/GenBank/DDBJ databases">
        <title>The Genome Sequence of Mortierella verticillata NRRL 6337.</title>
        <authorList>
            <consortium name="The Broad Institute Genome Sequencing Platform"/>
            <person name="Russ C."/>
            <person name="Cuomo C."/>
            <person name="Burger G."/>
            <person name="Gray M.W."/>
            <person name="Holland P.W.H."/>
            <person name="King N."/>
            <person name="Lang F.B.F."/>
            <person name="Roger A.J."/>
            <person name="Ruiz-Trillo I."/>
            <person name="Young S.K."/>
            <person name="Zeng Q."/>
            <person name="Gargeya S."/>
            <person name="Alvarado L."/>
            <person name="Berlin A."/>
            <person name="Chapman S.B."/>
            <person name="Chen Z."/>
            <person name="Freedman E."/>
            <person name="Gellesch M."/>
            <person name="Goldberg J."/>
            <person name="Griggs A."/>
            <person name="Gujja S."/>
            <person name="Heilman E."/>
            <person name="Heiman D."/>
            <person name="Howarth C."/>
            <person name="Mehta T."/>
            <person name="Neiman D."/>
            <person name="Pearson M."/>
            <person name="Roberts A."/>
            <person name="Saif S."/>
            <person name="Shea T."/>
            <person name="Shenoy N."/>
            <person name="Sisk P."/>
            <person name="Stolte C."/>
            <person name="Sykes S."/>
            <person name="White J."/>
            <person name="Yandava C."/>
            <person name="Haas B."/>
            <person name="Nusbaum C."/>
            <person name="Birren B."/>
        </authorList>
    </citation>
    <scope>NUCLEOTIDE SEQUENCE [LARGE SCALE GENOMIC DNA]</scope>
    <source>
        <strain evidence="1 2">NRRL 6337</strain>
    </source>
</reference>
<protein>
    <submittedName>
        <fullName evidence="1">Uncharacterized protein</fullName>
    </submittedName>
</protein>
<evidence type="ECO:0000313" key="1">
    <source>
        <dbReference type="EMBL" id="KFH61948.1"/>
    </source>
</evidence>
<gene>
    <name evidence="1" type="ORF">MVEG_12102</name>
</gene>
<proteinExistence type="predicted"/>
<organism evidence="1 2">
    <name type="scientific">Podila verticillata NRRL 6337</name>
    <dbReference type="NCBI Taxonomy" id="1069443"/>
    <lineage>
        <taxon>Eukaryota</taxon>
        <taxon>Fungi</taxon>
        <taxon>Fungi incertae sedis</taxon>
        <taxon>Mucoromycota</taxon>
        <taxon>Mortierellomycotina</taxon>
        <taxon>Mortierellomycetes</taxon>
        <taxon>Mortierellales</taxon>
        <taxon>Mortierellaceae</taxon>
        <taxon>Podila</taxon>
    </lineage>
</organism>
<keyword evidence="2" id="KW-1185">Reference proteome</keyword>
<accession>A0A086TJ21</accession>